<evidence type="ECO:0008006" key="4">
    <source>
        <dbReference type="Google" id="ProtNLM"/>
    </source>
</evidence>
<organism evidence="2 3">
    <name type="scientific">Turnera subulata</name>
    <dbReference type="NCBI Taxonomy" id="218843"/>
    <lineage>
        <taxon>Eukaryota</taxon>
        <taxon>Viridiplantae</taxon>
        <taxon>Streptophyta</taxon>
        <taxon>Embryophyta</taxon>
        <taxon>Tracheophyta</taxon>
        <taxon>Spermatophyta</taxon>
        <taxon>Magnoliopsida</taxon>
        <taxon>eudicotyledons</taxon>
        <taxon>Gunneridae</taxon>
        <taxon>Pentapetalae</taxon>
        <taxon>rosids</taxon>
        <taxon>fabids</taxon>
        <taxon>Malpighiales</taxon>
        <taxon>Passifloraceae</taxon>
        <taxon>Turnera</taxon>
    </lineage>
</organism>
<proteinExistence type="predicted"/>
<comment type="caution">
    <text evidence="2">The sequence shown here is derived from an EMBL/GenBank/DDBJ whole genome shotgun (WGS) entry which is preliminary data.</text>
</comment>
<accession>A0A9Q0FQ25</accession>
<dbReference type="OrthoDB" id="668456at2759"/>
<name>A0A9Q0FQ25_9ROSI</name>
<feature type="region of interest" description="Disordered" evidence="1">
    <location>
        <begin position="152"/>
        <end position="175"/>
    </location>
</feature>
<dbReference type="Proteomes" id="UP001141552">
    <property type="component" value="Unassembled WGS sequence"/>
</dbReference>
<feature type="region of interest" description="Disordered" evidence="1">
    <location>
        <begin position="195"/>
        <end position="243"/>
    </location>
</feature>
<feature type="compositionally biased region" description="Low complexity" evidence="1">
    <location>
        <begin position="202"/>
        <end position="230"/>
    </location>
</feature>
<dbReference type="EMBL" id="JAKUCV010004350">
    <property type="protein sequence ID" value="KAJ4835653.1"/>
    <property type="molecule type" value="Genomic_DNA"/>
</dbReference>
<reference evidence="2" key="1">
    <citation type="submission" date="2022-02" db="EMBL/GenBank/DDBJ databases">
        <authorList>
            <person name="Henning P.M."/>
            <person name="McCubbin A.G."/>
            <person name="Shore J.S."/>
        </authorList>
    </citation>
    <scope>NUCLEOTIDE SEQUENCE</scope>
    <source>
        <strain evidence="2">F60SS</strain>
        <tissue evidence="2">Leaves</tissue>
    </source>
</reference>
<feature type="region of interest" description="Disordered" evidence="1">
    <location>
        <begin position="258"/>
        <end position="287"/>
    </location>
</feature>
<feature type="compositionally biased region" description="Gly residues" evidence="1">
    <location>
        <begin position="158"/>
        <end position="167"/>
    </location>
</feature>
<gene>
    <name evidence="2" type="ORF">Tsubulata_021700</name>
</gene>
<evidence type="ECO:0000313" key="3">
    <source>
        <dbReference type="Proteomes" id="UP001141552"/>
    </source>
</evidence>
<reference evidence="2" key="2">
    <citation type="journal article" date="2023" name="Plants (Basel)">
        <title>Annotation of the Turnera subulata (Passifloraceae) Draft Genome Reveals the S-Locus Evolved after the Divergence of Turneroideae from Passifloroideae in a Stepwise Manner.</title>
        <authorList>
            <person name="Henning P.M."/>
            <person name="Roalson E.H."/>
            <person name="Mir W."/>
            <person name="McCubbin A.G."/>
            <person name="Shore J.S."/>
        </authorList>
    </citation>
    <scope>NUCLEOTIDE SEQUENCE</scope>
    <source>
        <strain evidence="2">F60SS</strain>
    </source>
</reference>
<evidence type="ECO:0000313" key="2">
    <source>
        <dbReference type="EMBL" id="KAJ4835653.1"/>
    </source>
</evidence>
<dbReference type="PANTHER" id="PTHR33623:SF4">
    <property type="entry name" value="DUF4378 DOMAIN-CONTAINING PROTEIN"/>
    <property type="match status" value="1"/>
</dbReference>
<protein>
    <recommendedName>
        <fullName evidence="4">DUF4378 domain-containing protein</fullName>
    </recommendedName>
</protein>
<sequence length="496" mass="56088">MTTSTNTTLSNQKPFLIDRRPLMLLKDYLLDDLSSCSSNGFKSFPRRQCCTTVRFLLEKDLKTKPTKLKPPPPPAQHFKRRRPVAAAAAAASTKVSAFHRASEAVINAVKLLPFPSSSSVKSPSPSPSSRRGLFLPRSFSRRLFKKSRFWRKSKCSGSGSGSGSSGGGEEEDRGREMITRWRSFGEFLEERDKPLDQATIVTTTTTTTTTASRLSTSSSSDSNGNSNSDSWGESEFTGLSGNDAAEGEKDLVAMMQDEKEEVSDDRTDGGDSVNRKQEWPVEEKEQFSPVSVLDCPFQDEEEIASLFHSMEGTKNKLMHKIRRFENLTQLEPVDLEKRIAMAELDDESLESPSMATHNGSENDLHEIEVDNASEKGVEEKLLKLFKETIPSNEYGLTFKADSLLLDLFRERNVVHNERIIVVEDHKEIEMVQDWLKGHPQELFLGWEVKDKRHVYIKDMEKDGKWRNLDEDKEEVALEIEFEIFTSLVNEFLVDVI</sequence>
<dbReference type="PANTHER" id="PTHR33623">
    <property type="entry name" value="OS04G0572500 PROTEIN"/>
    <property type="match status" value="1"/>
</dbReference>
<evidence type="ECO:0000256" key="1">
    <source>
        <dbReference type="SAM" id="MobiDB-lite"/>
    </source>
</evidence>
<feature type="compositionally biased region" description="Basic and acidic residues" evidence="1">
    <location>
        <begin position="264"/>
        <end position="286"/>
    </location>
</feature>
<keyword evidence="3" id="KW-1185">Reference proteome</keyword>
<dbReference type="AlphaFoldDB" id="A0A9Q0FQ25"/>